<dbReference type="PROSITE" id="PS50113">
    <property type="entry name" value="PAC"/>
    <property type="match status" value="1"/>
</dbReference>
<dbReference type="InterPro" id="IPR050415">
    <property type="entry name" value="MRET"/>
</dbReference>
<dbReference type="Pfam" id="PF00970">
    <property type="entry name" value="FAD_binding_6"/>
    <property type="match status" value="1"/>
</dbReference>
<evidence type="ECO:0000256" key="1">
    <source>
        <dbReference type="SAM" id="MobiDB-lite"/>
    </source>
</evidence>
<dbReference type="Gene3D" id="2.40.30.10">
    <property type="entry name" value="Translation factors"/>
    <property type="match status" value="1"/>
</dbReference>
<dbReference type="PANTHER" id="PTHR47354:SF5">
    <property type="entry name" value="PROTEIN RFBI"/>
    <property type="match status" value="1"/>
</dbReference>
<feature type="domain" description="PAS" evidence="2">
    <location>
        <begin position="295"/>
        <end position="341"/>
    </location>
</feature>
<evidence type="ECO:0000259" key="3">
    <source>
        <dbReference type="PROSITE" id="PS50113"/>
    </source>
</evidence>
<dbReference type="InterPro" id="IPR001433">
    <property type="entry name" value="OxRdtase_FAD/NAD-bd"/>
</dbReference>
<proteinExistence type="predicted"/>
<dbReference type="Pfam" id="PF00989">
    <property type="entry name" value="PAS"/>
    <property type="match status" value="1"/>
</dbReference>
<evidence type="ECO:0000259" key="4">
    <source>
        <dbReference type="PROSITE" id="PS51384"/>
    </source>
</evidence>
<dbReference type="SMART" id="SM00091">
    <property type="entry name" value="PAS"/>
    <property type="match status" value="1"/>
</dbReference>
<dbReference type="Pfam" id="PF00175">
    <property type="entry name" value="NAD_binding_1"/>
    <property type="match status" value="1"/>
</dbReference>
<dbReference type="EMBL" id="JAUSUI010000005">
    <property type="protein sequence ID" value="MDQ0303625.1"/>
    <property type="molecule type" value="Genomic_DNA"/>
</dbReference>
<gene>
    <name evidence="5" type="ORF">J2S75_002659</name>
</gene>
<sequence length="427" mass="45768">MTDSSGQTGMKGPESGVRPFVIESRHRESDVITSFVLRPRDGRPPAPHVAGQHLTLFADIPGAGRQKRNYTISAAPNGETYRISVKREAEGMVSKWLHDVAREGTVLDIAPPSGSFVLPADDARPLVMLSAGVGLTPMVAMLEALAADHRRPRLQFIHCTQSRATQAFGAHLRTLAAALGAATALFHTRANDGEASDGVLAGHLTPDWLLAHSAVAEAEYFVCGPTRFLRVFVPALAKAGVPPERLHYEFFGAVEDLFDDPPPASAAPSSPPATVAERHSRTVGDVTRAAISDALLDSAADAVVVSDAEGAIVLWNPGAERIFGFTEEEALGRSLDIIIPEPFRARHWEGYRETVASGQSRYGAGDMLAVPGLTRDGRRISLEFTIALIKDPAGKVTGMAAVLRDITPRFEEMKALKKKVAERQAAP</sequence>
<dbReference type="SMART" id="SM00086">
    <property type="entry name" value="PAC"/>
    <property type="match status" value="1"/>
</dbReference>
<dbReference type="NCBIfam" id="TIGR00229">
    <property type="entry name" value="sensory_box"/>
    <property type="match status" value="1"/>
</dbReference>
<dbReference type="PROSITE" id="PS51384">
    <property type="entry name" value="FAD_FR"/>
    <property type="match status" value="1"/>
</dbReference>
<keyword evidence="6" id="KW-1185">Reference proteome</keyword>
<dbReference type="CDD" id="cd06184">
    <property type="entry name" value="flavohem_like_fad_nad_binding"/>
    <property type="match status" value="1"/>
</dbReference>
<evidence type="ECO:0000313" key="6">
    <source>
        <dbReference type="Proteomes" id="UP001224682"/>
    </source>
</evidence>
<evidence type="ECO:0000313" key="5">
    <source>
        <dbReference type="EMBL" id="MDQ0303625.1"/>
    </source>
</evidence>
<dbReference type="InterPro" id="IPR017927">
    <property type="entry name" value="FAD-bd_FR_type"/>
</dbReference>
<dbReference type="PROSITE" id="PS50112">
    <property type="entry name" value="PAS"/>
    <property type="match status" value="1"/>
</dbReference>
<feature type="region of interest" description="Disordered" evidence="1">
    <location>
        <begin position="261"/>
        <end position="281"/>
    </location>
</feature>
<dbReference type="Gene3D" id="3.30.450.20">
    <property type="entry name" value="PAS domain"/>
    <property type="match status" value="1"/>
</dbReference>
<reference evidence="5 6" key="1">
    <citation type="submission" date="2023-07" db="EMBL/GenBank/DDBJ databases">
        <title>Genomic Encyclopedia of Type Strains, Phase IV (KMG-IV): sequencing the most valuable type-strain genomes for metagenomic binning, comparative biology and taxonomic classification.</title>
        <authorList>
            <person name="Goeker M."/>
        </authorList>
    </citation>
    <scope>NUCLEOTIDE SEQUENCE [LARGE SCALE GENOMIC DNA]</scope>
    <source>
        <strain evidence="5 6">DSM 2457</strain>
    </source>
</reference>
<evidence type="ECO:0000259" key="2">
    <source>
        <dbReference type="PROSITE" id="PS50112"/>
    </source>
</evidence>
<dbReference type="PRINTS" id="PR00410">
    <property type="entry name" value="PHEHYDRXLASE"/>
</dbReference>
<dbReference type="Proteomes" id="UP001224682">
    <property type="component" value="Unassembled WGS sequence"/>
</dbReference>
<dbReference type="InterPro" id="IPR035965">
    <property type="entry name" value="PAS-like_dom_sf"/>
</dbReference>
<dbReference type="RefSeq" id="WP_307020339.1">
    <property type="nucleotide sequence ID" value="NZ_JAUSUI010000005.1"/>
</dbReference>
<dbReference type="CDD" id="cd00130">
    <property type="entry name" value="PAS"/>
    <property type="match status" value="1"/>
</dbReference>
<dbReference type="InterPro" id="IPR001610">
    <property type="entry name" value="PAC"/>
</dbReference>
<dbReference type="InterPro" id="IPR008333">
    <property type="entry name" value="Cbr1-like_FAD-bd_dom"/>
</dbReference>
<feature type="compositionally biased region" description="Pro residues" evidence="1">
    <location>
        <begin position="261"/>
        <end position="271"/>
    </location>
</feature>
<dbReference type="InterPro" id="IPR000700">
    <property type="entry name" value="PAS-assoc_C"/>
</dbReference>
<comment type="caution">
    <text evidence="5">The sequence shown here is derived from an EMBL/GenBank/DDBJ whole genome shotgun (WGS) entry which is preliminary data.</text>
</comment>
<feature type="domain" description="FAD-binding FR-type" evidence="4">
    <location>
        <begin position="15"/>
        <end position="119"/>
    </location>
</feature>
<feature type="domain" description="PAC" evidence="3">
    <location>
        <begin position="366"/>
        <end position="418"/>
    </location>
</feature>
<accession>A0ABU0BE24</accession>
<dbReference type="SUPFAM" id="SSF55785">
    <property type="entry name" value="PYP-like sensor domain (PAS domain)"/>
    <property type="match status" value="1"/>
</dbReference>
<dbReference type="InterPro" id="IPR000014">
    <property type="entry name" value="PAS"/>
</dbReference>
<dbReference type="InterPro" id="IPR013767">
    <property type="entry name" value="PAS_fold"/>
</dbReference>
<dbReference type="PANTHER" id="PTHR47354">
    <property type="entry name" value="NADH OXIDOREDUCTASE HCR"/>
    <property type="match status" value="1"/>
</dbReference>
<dbReference type="SUPFAM" id="SSF52343">
    <property type="entry name" value="Ferredoxin reductase-like, C-terminal NADP-linked domain"/>
    <property type="match status" value="1"/>
</dbReference>
<organism evidence="5 6">
    <name type="scientific">Ancylobacter polymorphus</name>
    <dbReference type="NCBI Taxonomy" id="223390"/>
    <lineage>
        <taxon>Bacteria</taxon>
        <taxon>Pseudomonadati</taxon>
        <taxon>Pseudomonadota</taxon>
        <taxon>Alphaproteobacteria</taxon>
        <taxon>Hyphomicrobiales</taxon>
        <taxon>Xanthobacteraceae</taxon>
        <taxon>Ancylobacter</taxon>
    </lineage>
</organism>
<dbReference type="InterPro" id="IPR039261">
    <property type="entry name" value="FNR_nucleotide-bd"/>
</dbReference>
<dbReference type="InterPro" id="IPR017938">
    <property type="entry name" value="Riboflavin_synthase-like_b-brl"/>
</dbReference>
<name>A0ABU0BE24_9HYPH</name>
<protein>
    <submittedName>
        <fullName evidence="5">PAS domain S-box-containing protein</fullName>
    </submittedName>
</protein>
<dbReference type="SUPFAM" id="SSF63380">
    <property type="entry name" value="Riboflavin synthase domain-like"/>
    <property type="match status" value="1"/>
</dbReference>
<dbReference type="Gene3D" id="3.40.50.80">
    <property type="entry name" value="Nucleotide-binding domain of ferredoxin-NADP reductase (FNR) module"/>
    <property type="match status" value="1"/>
</dbReference>